<proteinExistence type="predicted"/>
<dbReference type="Proteomes" id="UP000799755">
    <property type="component" value="Unassembled WGS sequence"/>
</dbReference>
<evidence type="ECO:0000313" key="1">
    <source>
        <dbReference type="EMBL" id="KAF2475595.1"/>
    </source>
</evidence>
<gene>
    <name evidence="1" type="ORF">BDR25DRAFT_340289</name>
</gene>
<dbReference type="EMBL" id="MU003496">
    <property type="protein sequence ID" value="KAF2475595.1"/>
    <property type="molecule type" value="Genomic_DNA"/>
</dbReference>
<protein>
    <submittedName>
        <fullName evidence="1">Uncharacterized protein</fullName>
    </submittedName>
</protein>
<sequence length="203" mass="21656">MAPPFNSLLWSLFVFIFLQADAHFVLQLPPSLGFNDVKEGEGPCGSFSINNRDKVTEWPVGGYPISLLTTHTKAKLTYWTALANSTDKLVDLIPQMNQMGVGDFCLPTVPGKKEWVGQDAVVQIVQEAADGSLYQCAAVKFTDGDAAAVPSSCKNSTGVQATFIVSSGTPSSTKAAPTGAASRTRTGQFGCIIAFVLWFWGAL</sequence>
<evidence type="ECO:0000313" key="2">
    <source>
        <dbReference type="Proteomes" id="UP000799755"/>
    </source>
</evidence>
<comment type="caution">
    <text evidence="1">The sequence shown here is derived from an EMBL/GenBank/DDBJ whole genome shotgun (WGS) entry which is preliminary data.</text>
</comment>
<organism evidence="1 2">
    <name type="scientific">Lindgomyces ingoldianus</name>
    <dbReference type="NCBI Taxonomy" id="673940"/>
    <lineage>
        <taxon>Eukaryota</taxon>
        <taxon>Fungi</taxon>
        <taxon>Dikarya</taxon>
        <taxon>Ascomycota</taxon>
        <taxon>Pezizomycotina</taxon>
        <taxon>Dothideomycetes</taxon>
        <taxon>Pleosporomycetidae</taxon>
        <taxon>Pleosporales</taxon>
        <taxon>Lindgomycetaceae</taxon>
        <taxon>Lindgomyces</taxon>
    </lineage>
</organism>
<name>A0ACB6RB71_9PLEO</name>
<accession>A0ACB6RB71</accession>
<reference evidence="1" key="1">
    <citation type="journal article" date="2020" name="Stud. Mycol.">
        <title>101 Dothideomycetes genomes: a test case for predicting lifestyles and emergence of pathogens.</title>
        <authorList>
            <person name="Haridas S."/>
            <person name="Albert R."/>
            <person name="Binder M."/>
            <person name="Bloem J."/>
            <person name="Labutti K."/>
            <person name="Salamov A."/>
            <person name="Andreopoulos B."/>
            <person name="Baker S."/>
            <person name="Barry K."/>
            <person name="Bills G."/>
            <person name="Bluhm B."/>
            <person name="Cannon C."/>
            <person name="Castanera R."/>
            <person name="Culley D."/>
            <person name="Daum C."/>
            <person name="Ezra D."/>
            <person name="Gonzalez J."/>
            <person name="Henrissat B."/>
            <person name="Kuo A."/>
            <person name="Liang C."/>
            <person name="Lipzen A."/>
            <person name="Lutzoni F."/>
            <person name="Magnuson J."/>
            <person name="Mondo S."/>
            <person name="Nolan M."/>
            <person name="Ohm R."/>
            <person name="Pangilinan J."/>
            <person name="Park H.-J."/>
            <person name="Ramirez L."/>
            <person name="Alfaro M."/>
            <person name="Sun H."/>
            <person name="Tritt A."/>
            <person name="Yoshinaga Y."/>
            <person name="Zwiers L.-H."/>
            <person name="Turgeon B."/>
            <person name="Goodwin S."/>
            <person name="Spatafora J."/>
            <person name="Crous P."/>
            <person name="Grigoriev I."/>
        </authorList>
    </citation>
    <scope>NUCLEOTIDE SEQUENCE</scope>
    <source>
        <strain evidence="1">ATCC 200398</strain>
    </source>
</reference>
<keyword evidence="2" id="KW-1185">Reference proteome</keyword>